<proteinExistence type="predicted"/>
<keyword evidence="3" id="KW-1185">Reference proteome</keyword>
<dbReference type="NCBIfam" id="NF033859">
    <property type="entry name" value="SMEK_N"/>
    <property type="match status" value="1"/>
</dbReference>
<reference evidence="2 3" key="1">
    <citation type="submission" date="2023-07" db="EMBL/GenBank/DDBJ databases">
        <title>Sorghum-associated microbial communities from plants grown in Nebraska, USA.</title>
        <authorList>
            <person name="Schachtman D."/>
        </authorList>
    </citation>
    <scope>NUCLEOTIDE SEQUENCE [LARGE SCALE GENOMIC DNA]</scope>
    <source>
        <strain evidence="2 3">BE314</strain>
    </source>
</reference>
<sequence>MIEAQLNNLNQDIAILQRYISLGKDIGFNNMARLLEALTIAVFKAAGIANLQSKSQIKVNFPAIDAADNSGGGIAVQVTSNADAAKVKKTILAFEKRDAKGASLKDQYAKLYIFGFCNHAKRAKAPAYCEVIGTQFLIDQLTTLNDEARIQAVADAIHQHVSYASIHPYTDVDCLKIALGFIGRNALRHKMSCEGNVDDMTRGLNEISELINKGTVNGRTRSKARDQFLDDNIKAFLGRVSDTIGQITAIVYSKPRFSNNWINLTPRDDAAIDALKESISADAMFVAKKYGIAHPLAMISA</sequence>
<dbReference type="Pfam" id="PF21941">
    <property type="entry name" value="SMEK_N"/>
    <property type="match status" value="1"/>
</dbReference>
<evidence type="ECO:0000259" key="1">
    <source>
        <dbReference type="Pfam" id="PF21941"/>
    </source>
</evidence>
<dbReference type="RefSeq" id="WP_310273183.1">
    <property type="nucleotide sequence ID" value="NZ_JAVDXU010000008.1"/>
</dbReference>
<evidence type="ECO:0000313" key="3">
    <source>
        <dbReference type="Proteomes" id="UP001180453"/>
    </source>
</evidence>
<protein>
    <recommendedName>
        <fullName evidence="1">SMEK domain-containing protein</fullName>
    </recommendedName>
</protein>
<comment type="caution">
    <text evidence="2">The sequence shown here is derived from an EMBL/GenBank/DDBJ whole genome shotgun (WGS) entry which is preliminary data.</text>
</comment>
<name>A0ABU1YY08_ROSSA</name>
<feature type="domain" description="SMEK" evidence="1">
    <location>
        <begin position="9"/>
        <end position="123"/>
    </location>
</feature>
<organism evidence="2 3">
    <name type="scientific">Roseateles saccharophilus</name>
    <name type="common">Pseudomonas saccharophila</name>
    <dbReference type="NCBI Taxonomy" id="304"/>
    <lineage>
        <taxon>Bacteria</taxon>
        <taxon>Pseudomonadati</taxon>
        <taxon>Pseudomonadota</taxon>
        <taxon>Betaproteobacteria</taxon>
        <taxon>Burkholderiales</taxon>
        <taxon>Sphaerotilaceae</taxon>
        <taxon>Roseateles</taxon>
    </lineage>
</organism>
<evidence type="ECO:0000313" key="2">
    <source>
        <dbReference type="EMBL" id="MDR7273140.1"/>
    </source>
</evidence>
<dbReference type="Proteomes" id="UP001180453">
    <property type="component" value="Unassembled WGS sequence"/>
</dbReference>
<accession>A0ABU1YY08</accession>
<dbReference type="InterPro" id="IPR047740">
    <property type="entry name" value="SMEK_dom"/>
</dbReference>
<gene>
    <name evidence="2" type="ORF">J2X20_005825</name>
</gene>
<dbReference type="EMBL" id="JAVDXU010000008">
    <property type="protein sequence ID" value="MDR7273140.1"/>
    <property type="molecule type" value="Genomic_DNA"/>
</dbReference>